<dbReference type="Proteomes" id="UP000326198">
    <property type="component" value="Unassembled WGS sequence"/>
</dbReference>
<keyword evidence="1" id="KW-0812">Transmembrane</keyword>
<keyword evidence="3" id="KW-1185">Reference proteome</keyword>
<keyword evidence="1" id="KW-1133">Transmembrane helix</keyword>
<evidence type="ECO:0000313" key="3">
    <source>
        <dbReference type="Proteomes" id="UP000326198"/>
    </source>
</evidence>
<accession>A0A5N7ARR0</accession>
<dbReference type="EMBL" id="ML736425">
    <property type="protein sequence ID" value="KAE8371450.1"/>
    <property type="molecule type" value="Genomic_DNA"/>
</dbReference>
<reference evidence="2 3" key="1">
    <citation type="submission" date="2019-04" db="EMBL/GenBank/DDBJ databases">
        <title>Friends and foes A comparative genomics studyof 23 Aspergillus species from section Flavi.</title>
        <authorList>
            <consortium name="DOE Joint Genome Institute"/>
            <person name="Kjaerbolling I."/>
            <person name="Vesth T."/>
            <person name="Frisvad J.C."/>
            <person name="Nybo J.L."/>
            <person name="Theobald S."/>
            <person name="Kildgaard S."/>
            <person name="Isbrandt T."/>
            <person name="Kuo A."/>
            <person name="Sato A."/>
            <person name="Lyhne E.K."/>
            <person name="Kogle M.E."/>
            <person name="Wiebenga A."/>
            <person name="Kun R.S."/>
            <person name="Lubbers R.J."/>
            <person name="Makela M.R."/>
            <person name="Barry K."/>
            <person name="Chovatia M."/>
            <person name="Clum A."/>
            <person name="Daum C."/>
            <person name="Haridas S."/>
            <person name="He G."/>
            <person name="LaButti K."/>
            <person name="Lipzen A."/>
            <person name="Mondo S."/>
            <person name="Riley R."/>
            <person name="Salamov A."/>
            <person name="Simmons B.A."/>
            <person name="Magnuson J.K."/>
            <person name="Henrissat B."/>
            <person name="Mortensen U.H."/>
            <person name="Larsen T.O."/>
            <person name="Devries R.P."/>
            <person name="Grigoriev I.V."/>
            <person name="Machida M."/>
            <person name="Baker S.E."/>
            <person name="Andersen M.R."/>
        </authorList>
    </citation>
    <scope>NUCLEOTIDE SEQUENCE [LARGE SCALE GENOMIC DNA]</scope>
    <source>
        <strain evidence="2 3">IBT 29228</strain>
    </source>
</reference>
<protein>
    <submittedName>
        <fullName evidence="2">Uncharacterized protein</fullName>
    </submittedName>
</protein>
<evidence type="ECO:0000313" key="2">
    <source>
        <dbReference type="EMBL" id="KAE8371450.1"/>
    </source>
</evidence>
<proteinExistence type="predicted"/>
<evidence type="ECO:0000256" key="1">
    <source>
        <dbReference type="SAM" id="Phobius"/>
    </source>
</evidence>
<sequence>MSGPCKRTPRASMVSWLHLVVDYDASAGPVSTYRQMEGQKDMFSTHLHPAEAIFCYLYLMWALHLCILD</sequence>
<name>A0A5N7ARR0_9EURO</name>
<gene>
    <name evidence="2" type="ORF">BDV26DRAFT_276069</name>
</gene>
<dbReference type="AlphaFoldDB" id="A0A5N7ARR0"/>
<feature type="transmembrane region" description="Helical" evidence="1">
    <location>
        <begin position="51"/>
        <end position="68"/>
    </location>
</feature>
<keyword evidence="1" id="KW-0472">Membrane</keyword>
<organism evidence="2 3">
    <name type="scientific">Aspergillus bertholletiae</name>
    <dbReference type="NCBI Taxonomy" id="1226010"/>
    <lineage>
        <taxon>Eukaryota</taxon>
        <taxon>Fungi</taxon>
        <taxon>Dikarya</taxon>
        <taxon>Ascomycota</taxon>
        <taxon>Pezizomycotina</taxon>
        <taxon>Eurotiomycetes</taxon>
        <taxon>Eurotiomycetidae</taxon>
        <taxon>Eurotiales</taxon>
        <taxon>Aspergillaceae</taxon>
        <taxon>Aspergillus</taxon>
        <taxon>Aspergillus subgen. Circumdati</taxon>
    </lineage>
</organism>